<accession>A0A7C2YM23</accession>
<dbReference type="EMBL" id="DSFE01000103">
    <property type="protein sequence ID" value="HEU98172.1"/>
    <property type="molecule type" value="Genomic_DNA"/>
</dbReference>
<dbReference type="SUPFAM" id="SSF52540">
    <property type="entry name" value="P-loop containing nucleoside triphosphate hydrolases"/>
    <property type="match status" value="1"/>
</dbReference>
<evidence type="ECO:0008006" key="2">
    <source>
        <dbReference type="Google" id="ProtNLM"/>
    </source>
</evidence>
<evidence type="ECO:0000313" key="1">
    <source>
        <dbReference type="EMBL" id="HEU98172.1"/>
    </source>
</evidence>
<name>A0A7C2YM23_9CREN</name>
<comment type="caution">
    <text evidence="1">The sequence shown here is derived from an EMBL/GenBank/DDBJ whole genome shotgun (WGS) entry which is preliminary data.</text>
</comment>
<proteinExistence type="predicted"/>
<gene>
    <name evidence="1" type="ORF">ENO36_04905</name>
</gene>
<organism evidence="1">
    <name type="scientific">Fervidicoccus fontis</name>
    <dbReference type="NCBI Taxonomy" id="683846"/>
    <lineage>
        <taxon>Archaea</taxon>
        <taxon>Thermoproteota</taxon>
        <taxon>Thermoprotei</taxon>
        <taxon>Fervidicoccales</taxon>
        <taxon>Fervidicoccaceae</taxon>
        <taxon>Fervidicoccus</taxon>
    </lineage>
</organism>
<dbReference type="Proteomes" id="UP000885664">
    <property type="component" value="Unassembled WGS sequence"/>
</dbReference>
<sequence length="202" mass="22930">MDKLIVISGSDGSGKTTSALLLASYLSRRSETSIHWFRGSHMHVSLLYRLFRKLGILRGEDNPYYGVSIPRKARFPFSLLEFSGILPLFLARFFKRLVSDYLVCDRGALDFAIWVSATLNYPEFLRSLLGKFSLSLASREKPILLTAPPDILMARSKTPRAFLYREHVLYEILGKYFSRCVIDTSELSPIEVVARVLKCVGN</sequence>
<reference evidence="1" key="1">
    <citation type="journal article" date="2020" name="mSystems">
        <title>Genome- and Community-Level Interaction Insights into Carbon Utilization and Element Cycling Functions of Hydrothermarchaeota in Hydrothermal Sediment.</title>
        <authorList>
            <person name="Zhou Z."/>
            <person name="Liu Y."/>
            <person name="Xu W."/>
            <person name="Pan J."/>
            <person name="Luo Z.H."/>
            <person name="Li M."/>
        </authorList>
    </citation>
    <scope>NUCLEOTIDE SEQUENCE [LARGE SCALE GENOMIC DNA]</scope>
    <source>
        <strain evidence="1">SpSt-1259</strain>
    </source>
</reference>
<dbReference type="Gene3D" id="3.40.50.300">
    <property type="entry name" value="P-loop containing nucleotide triphosphate hydrolases"/>
    <property type="match status" value="1"/>
</dbReference>
<dbReference type="AlphaFoldDB" id="A0A7C2YM23"/>
<dbReference type="InterPro" id="IPR027417">
    <property type="entry name" value="P-loop_NTPase"/>
</dbReference>
<protein>
    <recommendedName>
        <fullName evidence="2">Thymidylate kinase</fullName>
    </recommendedName>
</protein>